<feature type="compositionally biased region" description="Basic and acidic residues" evidence="1">
    <location>
        <begin position="92"/>
        <end position="102"/>
    </location>
</feature>
<reference evidence="2" key="1">
    <citation type="submission" date="2020-08" db="EMBL/GenBank/DDBJ databases">
        <title>Plant Genome Project.</title>
        <authorList>
            <person name="Zhang R.-G."/>
        </authorList>
    </citation>
    <scope>NUCLEOTIDE SEQUENCE</scope>
    <source>
        <strain evidence="2">WSP0</strain>
        <tissue evidence="2">Leaf</tissue>
    </source>
</reference>
<feature type="compositionally biased region" description="Acidic residues" evidence="1">
    <location>
        <begin position="108"/>
        <end position="118"/>
    </location>
</feature>
<organism evidence="2 3">
    <name type="scientific">Rhododendron griersonianum</name>
    <dbReference type="NCBI Taxonomy" id="479676"/>
    <lineage>
        <taxon>Eukaryota</taxon>
        <taxon>Viridiplantae</taxon>
        <taxon>Streptophyta</taxon>
        <taxon>Embryophyta</taxon>
        <taxon>Tracheophyta</taxon>
        <taxon>Spermatophyta</taxon>
        <taxon>Magnoliopsida</taxon>
        <taxon>eudicotyledons</taxon>
        <taxon>Gunneridae</taxon>
        <taxon>Pentapetalae</taxon>
        <taxon>asterids</taxon>
        <taxon>Ericales</taxon>
        <taxon>Ericaceae</taxon>
        <taxon>Ericoideae</taxon>
        <taxon>Rhodoreae</taxon>
        <taxon>Rhododendron</taxon>
    </lineage>
</organism>
<evidence type="ECO:0000313" key="2">
    <source>
        <dbReference type="EMBL" id="KAG5532189.1"/>
    </source>
</evidence>
<protein>
    <submittedName>
        <fullName evidence="2">Uncharacterized protein</fullName>
    </submittedName>
</protein>
<name>A0AAV6J028_9ERIC</name>
<sequence>MGLISNELNNSGIMPLKRLKYGSHKSLTAKNGCFLPRYIREPTEQNPNQQDTIVYLEPPCQPRGENRYRRARRPGVSPLTYCCEKQRPCRCGRSDRVREETQHSSQFESEEFGEGEGEGDVRTKL</sequence>
<dbReference type="EMBL" id="JACTNZ010000009">
    <property type="protein sequence ID" value="KAG5532189.1"/>
    <property type="molecule type" value="Genomic_DNA"/>
</dbReference>
<dbReference type="AlphaFoldDB" id="A0AAV6J028"/>
<evidence type="ECO:0000256" key="1">
    <source>
        <dbReference type="SAM" id="MobiDB-lite"/>
    </source>
</evidence>
<proteinExistence type="predicted"/>
<dbReference type="Proteomes" id="UP000823749">
    <property type="component" value="Chromosome 9"/>
</dbReference>
<evidence type="ECO:0000313" key="3">
    <source>
        <dbReference type="Proteomes" id="UP000823749"/>
    </source>
</evidence>
<accession>A0AAV6J028</accession>
<gene>
    <name evidence="2" type="ORF">RHGRI_026722</name>
</gene>
<feature type="region of interest" description="Disordered" evidence="1">
    <location>
        <begin position="92"/>
        <end position="125"/>
    </location>
</feature>
<comment type="caution">
    <text evidence="2">The sequence shown here is derived from an EMBL/GenBank/DDBJ whole genome shotgun (WGS) entry which is preliminary data.</text>
</comment>
<keyword evidence="3" id="KW-1185">Reference proteome</keyword>